<feature type="domain" description="NAD-dependent epimerase/dehydratase" evidence="3">
    <location>
        <begin position="122"/>
        <end position="238"/>
    </location>
</feature>
<evidence type="ECO:0000313" key="4">
    <source>
        <dbReference type="EMBL" id="TFY59819.1"/>
    </source>
</evidence>
<proteinExistence type="inferred from homology"/>
<dbReference type="PANTHER" id="PTHR10366">
    <property type="entry name" value="NAD DEPENDENT EPIMERASE/DEHYDRATASE"/>
    <property type="match status" value="1"/>
</dbReference>
<organism evidence="4 5">
    <name type="scientific">Dentipellis fragilis</name>
    <dbReference type="NCBI Taxonomy" id="205917"/>
    <lineage>
        <taxon>Eukaryota</taxon>
        <taxon>Fungi</taxon>
        <taxon>Dikarya</taxon>
        <taxon>Basidiomycota</taxon>
        <taxon>Agaricomycotina</taxon>
        <taxon>Agaricomycetes</taxon>
        <taxon>Russulales</taxon>
        <taxon>Hericiaceae</taxon>
        <taxon>Dentipellis</taxon>
    </lineage>
</organism>
<protein>
    <recommendedName>
        <fullName evidence="3">NAD-dependent epimerase/dehydratase domain-containing protein</fullName>
    </recommendedName>
</protein>
<dbReference type="STRING" id="205917.A0A4Y9YFY6"/>
<dbReference type="SUPFAM" id="SSF51735">
    <property type="entry name" value="NAD(P)-binding Rossmann-fold domains"/>
    <property type="match status" value="1"/>
</dbReference>
<reference evidence="4 5" key="1">
    <citation type="submission" date="2019-02" db="EMBL/GenBank/DDBJ databases">
        <title>Genome sequencing of the rare red list fungi Dentipellis fragilis.</title>
        <authorList>
            <person name="Buettner E."/>
            <person name="Kellner H."/>
        </authorList>
    </citation>
    <scope>NUCLEOTIDE SEQUENCE [LARGE SCALE GENOMIC DNA]</scope>
    <source>
        <strain evidence="4 5">DSM 105465</strain>
    </source>
</reference>
<comment type="similarity">
    <text evidence="2">Belongs to the NAD(P)-dependent epimerase/dehydratase family. Dihydroflavonol-4-reductase subfamily.</text>
</comment>
<evidence type="ECO:0000259" key="3">
    <source>
        <dbReference type="Pfam" id="PF01370"/>
    </source>
</evidence>
<sequence>MAQVILVTGASGFLAAHIIDQLLDAGYRVRGTARSPKMMPSRKHIPRMETNLKSQLSTISPPFASAQTTSSRSGITALIHVAATLSQDRSTEALLQRVPPPFSSLETSGKISPWTRLVGWNPRTREDALQPNADRFTVFAVAKKLTEQEVWAFAREHPDIDVVVILCSWILGPHSPHHIDAASSMKNGTNRYFYRQINGFEGRPFSELAKSLSYMFPAFVHVSDAARAHVLVLKAMPSLGPKRVILNSGYMLLKVSMKHTVQTRPKLRSRLPDMSSAPKDPEMYVKFDVGSADRILGMKTFKTWQETVKETG</sequence>
<dbReference type="Gene3D" id="3.40.50.720">
    <property type="entry name" value="NAD(P)-binding Rossmann-like Domain"/>
    <property type="match status" value="2"/>
</dbReference>
<dbReference type="GO" id="GO:0016616">
    <property type="term" value="F:oxidoreductase activity, acting on the CH-OH group of donors, NAD or NADP as acceptor"/>
    <property type="evidence" value="ECO:0007669"/>
    <property type="project" value="TreeGrafter"/>
</dbReference>
<dbReference type="OrthoDB" id="2735536at2759"/>
<dbReference type="InterPro" id="IPR001509">
    <property type="entry name" value="Epimerase_deHydtase"/>
</dbReference>
<dbReference type="PANTHER" id="PTHR10366:SF564">
    <property type="entry name" value="STEROL-4-ALPHA-CARBOXYLATE 3-DEHYDROGENASE, DECARBOXYLATING"/>
    <property type="match status" value="1"/>
</dbReference>
<comment type="caution">
    <text evidence="4">The sequence shown here is derived from an EMBL/GenBank/DDBJ whole genome shotgun (WGS) entry which is preliminary data.</text>
</comment>
<evidence type="ECO:0000256" key="1">
    <source>
        <dbReference type="ARBA" id="ARBA00023002"/>
    </source>
</evidence>
<feature type="domain" description="NAD-dependent epimerase/dehydratase" evidence="3">
    <location>
        <begin position="5"/>
        <end position="89"/>
    </location>
</feature>
<evidence type="ECO:0000256" key="2">
    <source>
        <dbReference type="ARBA" id="ARBA00023445"/>
    </source>
</evidence>
<name>A0A4Y9YFY6_9AGAM</name>
<keyword evidence="1" id="KW-0560">Oxidoreductase</keyword>
<gene>
    <name evidence="4" type="ORF">EVG20_g7647</name>
</gene>
<dbReference type="InterPro" id="IPR036291">
    <property type="entry name" value="NAD(P)-bd_dom_sf"/>
</dbReference>
<dbReference type="Proteomes" id="UP000298327">
    <property type="component" value="Unassembled WGS sequence"/>
</dbReference>
<dbReference type="Pfam" id="PF01370">
    <property type="entry name" value="Epimerase"/>
    <property type="match status" value="2"/>
</dbReference>
<evidence type="ECO:0000313" key="5">
    <source>
        <dbReference type="Proteomes" id="UP000298327"/>
    </source>
</evidence>
<accession>A0A4Y9YFY6</accession>
<keyword evidence="5" id="KW-1185">Reference proteome</keyword>
<dbReference type="AlphaFoldDB" id="A0A4Y9YFY6"/>
<dbReference type="InterPro" id="IPR050425">
    <property type="entry name" value="NAD(P)_dehydrat-like"/>
</dbReference>
<dbReference type="EMBL" id="SEOQ01000597">
    <property type="protein sequence ID" value="TFY59819.1"/>
    <property type="molecule type" value="Genomic_DNA"/>
</dbReference>